<organism evidence="1 2">
    <name type="scientific">Schistosoma margrebowiei</name>
    <dbReference type="NCBI Taxonomy" id="48269"/>
    <lineage>
        <taxon>Eukaryota</taxon>
        <taxon>Metazoa</taxon>
        <taxon>Spiralia</taxon>
        <taxon>Lophotrochozoa</taxon>
        <taxon>Platyhelminthes</taxon>
        <taxon>Trematoda</taxon>
        <taxon>Digenea</taxon>
        <taxon>Strigeidida</taxon>
        <taxon>Schistosomatoidea</taxon>
        <taxon>Schistosomatidae</taxon>
        <taxon>Schistosoma</taxon>
    </lineage>
</organism>
<dbReference type="Proteomes" id="UP000277204">
    <property type="component" value="Unassembled WGS sequence"/>
</dbReference>
<dbReference type="EMBL" id="UZAI01001579">
    <property type="protein sequence ID" value="VDO63371.1"/>
    <property type="molecule type" value="Genomic_DNA"/>
</dbReference>
<evidence type="ECO:0000313" key="2">
    <source>
        <dbReference type="Proteomes" id="UP000277204"/>
    </source>
</evidence>
<evidence type="ECO:0000313" key="1">
    <source>
        <dbReference type="EMBL" id="VDO63371.1"/>
    </source>
</evidence>
<proteinExistence type="predicted"/>
<name>A0A183LM02_9TREM</name>
<gene>
    <name evidence="1" type="ORF">SMRZ_LOCUS4827</name>
</gene>
<reference evidence="1 2" key="1">
    <citation type="submission" date="2018-11" db="EMBL/GenBank/DDBJ databases">
        <authorList>
            <consortium name="Pathogen Informatics"/>
        </authorList>
    </citation>
    <scope>NUCLEOTIDE SEQUENCE [LARGE SCALE GENOMIC DNA]</scope>
    <source>
        <strain evidence="1 2">Zambia</strain>
    </source>
</reference>
<protein>
    <submittedName>
        <fullName evidence="1">Uncharacterized protein</fullName>
    </submittedName>
</protein>
<sequence length="147" mass="17390">MSELNHDRKSNAVLLREDFSNDPLFYNDILNKFENILEESKPDMMSNFVCPYIGFFYRGKLVRCDARILNEFDLDYDSDDFISNVIYTYHEVTSNEYSSQYEKYVLNESTLLITWRYGDITLFHGGDSIQKSMIRILDIIGFNTQRT</sequence>
<keyword evidence="2" id="KW-1185">Reference proteome</keyword>
<dbReference type="AlphaFoldDB" id="A0A183LM02"/>
<accession>A0A183LM02</accession>